<gene>
    <name evidence="2" type="ORF">GJ744_001535</name>
</gene>
<feature type="compositionally biased region" description="Low complexity" evidence="1">
    <location>
        <begin position="33"/>
        <end position="44"/>
    </location>
</feature>
<accession>A0A8H7DZF0</accession>
<reference evidence="2" key="1">
    <citation type="submission" date="2020-02" db="EMBL/GenBank/DDBJ databases">
        <authorList>
            <person name="Palmer J.M."/>
        </authorList>
    </citation>
    <scope>NUCLEOTIDE SEQUENCE</scope>
    <source>
        <strain evidence="2">EPUS1.4</strain>
        <tissue evidence="2">Thallus</tissue>
    </source>
</reference>
<sequence length="522" mass="57769">MATGASDPRPDAGSVGSLSTHSTPEGSRAPLQSHTTTSPRPHTSGESFAHSSAAFRPYAGTLAESQPVRSATPYENVTGRRAEREAGYLASSRTTPIEASTRALTMHQPSRRTARPQIGHPLTRRTEAAASSLPNIGEASRREPADRTTGVSGSRDGQDGNGSRSAFSLVNTRRDAIETDLHYARADACESNRRASNLQTPLSNLAVPAQRSLTAREYESRPSKICFKTLFATRRGREARESEVVDHYLERIRSHHNNEVPSQHARMRHAYDSLDNWDLLPQMVEQAGAEVLALNSPEYQFYDNDLPSSWRSDVKATWHFLRQHYGFLSRGTFMTETQILVDPKCNLGGFKRISQATIHFEPVLDTILSNHNHSTETTAPAHPPSYWRGGPKMAHKSRHEAILYIENITHLQELLHLRGMLGTADSWSTSIQSNNHSASEVFRNGPQIRTADDLVQWGEFAMSFVEASLSCTLPRLLAFPPDQIGLNRFLRGRGRGTEALYDGRVRLTRMSHGLSSGGAHPP</sequence>
<feature type="compositionally biased region" description="Polar residues" evidence="1">
    <location>
        <begin position="63"/>
        <end position="75"/>
    </location>
</feature>
<organism evidence="2 3">
    <name type="scientific">Endocarpon pusillum</name>
    <dbReference type="NCBI Taxonomy" id="364733"/>
    <lineage>
        <taxon>Eukaryota</taxon>
        <taxon>Fungi</taxon>
        <taxon>Dikarya</taxon>
        <taxon>Ascomycota</taxon>
        <taxon>Pezizomycotina</taxon>
        <taxon>Eurotiomycetes</taxon>
        <taxon>Chaetothyriomycetidae</taxon>
        <taxon>Verrucariales</taxon>
        <taxon>Verrucariaceae</taxon>
        <taxon>Endocarpon</taxon>
    </lineage>
</organism>
<protein>
    <submittedName>
        <fullName evidence="2">Uncharacterized protein</fullName>
    </submittedName>
</protein>
<keyword evidence="3" id="KW-1185">Reference proteome</keyword>
<dbReference type="EMBL" id="JAACFV010000122">
    <property type="protein sequence ID" value="KAF7504954.1"/>
    <property type="molecule type" value="Genomic_DNA"/>
</dbReference>
<comment type="caution">
    <text evidence="2">The sequence shown here is derived from an EMBL/GenBank/DDBJ whole genome shotgun (WGS) entry which is preliminary data.</text>
</comment>
<dbReference type="OrthoDB" id="10304358at2759"/>
<dbReference type="AlphaFoldDB" id="A0A8H7DZF0"/>
<feature type="compositionally biased region" description="Polar residues" evidence="1">
    <location>
        <begin position="161"/>
        <end position="170"/>
    </location>
</feature>
<evidence type="ECO:0000313" key="2">
    <source>
        <dbReference type="EMBL" id="KAF7504954.1"/>
    </source>
</evidence>
<feature type="region of interest" description="Disordered" evidence="1">
    <location>
        <begin position="1"/>
        <end position="170"/>
    </location>
</feature>
<feature type="compositionally biased region" description="Polar residues" evidence="1">
    <location>
        <begin position="16"/>
        <end position="25"/>
    </location>
</feature>
<proteinExistence type="predicted"/>
<dbReference type="Proteomes" id="UP000606974">
    <property type="component" value="Unassembled WGS sequence"/>
</dbReference>
<evidence type="ECO:0000256" key="1">
    <source>
        <dbReference type="SAM" id="MobiDB-lite"/>
    </source>
</evidence>
<evidence type="ECO:0000313" key="3">
    <source>
        <dbReference type="Proteomes" id="UP000606974"/>
    </source>
</evidence>
<name>A0A8H7DZF0_9EURO</name>